<evidence type="ECO:0000256" key="2">
    <source>
        <dbReference type="PIRSR" id="PIRSR603782-1"/>
    </source>
</evidence>
<feature type="disulfide bond" description="Redox-active" evidence="3">
    <location>
        <begin position="87"/>
        <end position="91"/>
    </location>
</feature>
<dbReference type="AlphaFoldDB" id="A0A2A5AYH6"/>
<dbReference type="SUPFAM" id="SSF52833">
    <property type="entry name" value="Thioredoxin-like"/>
    <property type="match status" value="1"/>
</dbReference>
<keyword evidence="3" id="KW-1015">Disulfide bond</keyword>
<protein>
    <recommendedName>
        <fullName evidence="6">SCO family protein</fullName>
    </recommendedName>
</protein>
<dbReference type="Proteomes" id="UP000218327">
    <property type="component" value="Unassembled WGS sequence"/>
</dbReference>
<dbReference type="InterPro" id="IPR003782">
    <property type="entry name" value="SCO1/SenC"/>
</dbReference>
<evidence type="ECO:0000313" key="5">
    <source>
        <dbReference type="Proteomes" id="UP000218327"/>
    </source>
</evidence>
<feature type="binding site" evidence="2">
    <location>
        <position position="196"/>
    </location>
    <ligand>
        <name>Cu cation</name>
        <dbReference type="ChEBI" id="CHEBI:23378"/>
    </ligand>
</feature>
<dbReference type="Pfam" id="PF02630">
    <property type="entry name" value="SCO1-SenC"/>
    <property type="match status" value="1"/>
</dbReference>
<reference evidence="5" key="1">
    <citation type="submission" date="2017-08" db="EMBL/GenBank/DDBJ databases">
        <title>A dynamic microbial community with high functional redundancy inhabits the cold, oxic subseafloor aquifer.</title>
        <authorList>
            <person name="Tully B.J."/>
            <person name="Wheat C.G."/>
            <person name="Glazer B.T."/>
            <person name="Huber J.A."/>
        </authorList>
    </citation>
    <scope>NUCLEOTIDE SEQUENCE [LARGE SCALE GENOMIC DNA]</scope>
</reference>
<gene>
    <name evidence="4" type="ORF">COA96_09915</name>
</gene>
<keyword evidence="2" id="KW-0186">Copper</keyword>
<name>A0A2A5AYH6_9GAMM</name>
<dbReference type="EMBL" id="NVVJ01000028">
    <property type="protein sequence ID" value="PCJ24302.1"/>
    <property type="molecule type" value="Genomic_DNA"/>
</dbReference>
<keyword evidence="2" id="KW-0479">Metal-binding</keyword>
<feature type="binding site" evidence="2">
    <location>
        <position position="87"/>
    </location>
    <ligand>
        <name>Cu cation</name>
        <dbReference type="ChEBI" id="CHEBI:23378"/>
    </ligand>
</feature>
<evidence type="ECO:0000256" key="1">
    <source>
        <dbReference type="ARBA" id="ARBA00010996"/>
    </source>
</evidence>
<comment type="caution">
    <text evidence="4">The sequence shown here is derived from an EMBL/GenBank/DDBJ whole genome shotgun (WGS) entry which is preliminary data.</text>
</comment>
<organism evidence="4 5">
    <name type="scientific">SAR86 cluster bacterium</name>
    <dbReference type="NCBI Taxonomy" id="2030880"/>
    <lineage>
        <taxon>Bacteria</taxon>
        <taxon>Pseudomonadati</taxon>
        <taxon>Pseudomonadota</taxon>
        <taxon>Gammaproteobacteria</taxon>
        <taxon>SAR86 cluster</taxon>
    </lineage>
</organism>
<evidence type="ECO:0008006" key="6">
    <source>
        <dbReference type="Google" id="ProtNLM"/>
    </source>
</evidence>
<dbReference type="PANTHER" id="PTHR12151">
    <property type="entry name" value="ELECTRON TRANSPORT PROTIN SCO1/SENC FAMILY MEMBER"/>
    <property type="match status" value="1"/>
</dbReference>
<dbReference type="Gene3D" id="3.40.30.10">
    <property type="entry name" value="Glutaredoxin"/>
    <property type="match status" value="1"/>
</dbReference>
<dbReference type="InterPro" id="IPR036249">
    <property type="entry name" value="Thioredoxin-like_sf"/>
</dbReference>
<sequence>MKLTRRAKGALIAFVLFDLALLVFMLDLFQLRAAHESELALRELGVTIFPEPRSLTDFKLQDHHGNAFTREDFIGSWNLVFFGFTSCPDICPLTMAELKQFYEALDVAEEDIPQIILVTVDPARDTAEMMTSYLSKYNEDFIGLNGDAESISILAKQLYVVHSVDLGGETVESHNHTEDSSTSDTSSPANDYLINHSAHISIISPAGDYFAVMRAPHRNQDIDEAFQQIISF</sequence>
<accession>A0A2A5AYH6</accession>
<evidence type="ECO:0000256" key="3">
    <source>
        <dbReference type="PIRSR" id="PIRSR603782-2"/>
    </source>
</evidence>
<dbReference type="CDD" id="cd02968">
    <property type="entry name" value="SCO"/>
    <property type="match status" value="1"/>
</dbReference>
<dbReference type="PANTHER" id="PTHR12151:SF25">
    <property type="entry name" value="LINALOOL DEHYDRATASE_ISOMERASE DOMAIN-CONTAINING PROTEIN"/>
    <property type="match status" value="1"/>
</dbReference>
<feature type="binding site" evidence="2">
    <location>
        <position position="91"/>
    </location>
    <ligand>
        <name>Cu cation</name>
        <dbReference type="ChEBI" id="CHEBI:23378"/>
    </ligand>
</feature>
<evidence type="ECO:0000313" key="4">
    <source>
        <dbReference type="EMBL" id="PCJ24302.1"/>
    </source>
</evidence>
<dbReference type="GO" id="GO:0046872">
    <property type="term" value="F:metal ion binding"/>
    <property type="evidence" value="ECO:0007669"/>
    <property type="project" value="UniProtKB-KW"/>
</dbReference>
<proteinExistence type="inferred from homology"/>
<comment type="similarity">
    <text evidence="1">Belongs to the SCO1/2 family.</text>
</comment>